<name>A0A6N1NWZ9_9VIRU</name>
<dbReference type="EMBL" id="KY523104">
    <property type="protein sequence ID" value="QKU35788.1"/>
    <property type="molecule type" value="Genomic_DNA"/>
</dbReference>
<keyword evidence="2" id="KW-0812">Transmembrane</keyword>
<keyword evidence="2" id="KW-0472">Membrane</keyword>
<accession>A0A6N1NWZ9</accession>
<feature type="transmembrane region" description="Helical" evidence="2">
    <location>
        <begin position="6"/>
        <end position="31"/>
    </location>
</feature>
<dbReference type="GeneID" id="80519234"/>
<feature type="region of interest" description="Disordered" evidence="1">
    <location>
        <begin position="219"/>
        <end position="262"/>
    </location>
</feature>
<dbReference type="KEGG" id="vg:80519234"/>
<protein>
    <submittedName>
        <fullName evidence="3">Putative orfan</fullName>
    </submittedName>
</protein>
<organism evidence="3">
    <name type="scientific">Tupanvirus soda lake</name>
    <dbReference type="NCBI Taxonomy" id="2126985"/>
    <lineage>
        <taxon>Viruses</taxon>
        <taxon>Varidnaviria</taxon>
        <taxon>Bamfordvirae</taxon>
        <taxon>Nucleocytoviricota</taxon>
        <taxon>Megaviricetes</taxon>
        <taxon>Imitervirales</taxon>
        <taxon>Mimiviridae</taxon>
        <taxon>Megamimivirinae</taxon>
        <taxon>Tupanvirus</taxon>
        <taxon>Tupanvirus salinum</taxon>
    </lineage>
</organism>
<evidence type="ECO:0000256" key="2">
    <source>
        <dbReference type="SAM" id="Phobius"/>
    </source>
</evidence>
<evidence type="ECO:0000256" key="1">
    <source>
        <dbReference type="SAM" id="MobiDB-lite"/>
    </source>
</evidence>
<reference evidence="3" key="1">
    <citation type="submission" date="2017-01" db="EMBL/GenBank/DDBJ databases">
        <authorList>
            <person name="Assis F.L."/>
            <person name="Abrahao J.S."/>
            <person name="Silva L."/>
            <person name="Khalil J.B."/>
            <person name="Rodrigues R."/>
            <person name="Silva L.S."/>
            <person name="Arantes T."/>
            <person name="Boratto P."/>
            <person name="Andrade M."/>
            <person name="Kroon E.G."/>
            <person name="Ribeiro B."/>
            <person name="Bergier I."/>
            <person name="Seligmann H."/>
            <person name="Ghigo E."/>
            <person name="Colson P."/>
            <person name="Levasseur A."/>
            <person name="Raoult D."/>
            <person name="Scola B.L."/>
        </authorList>
    </citation>
    <scope>NUCLEOTIDE SEQUENCE</scope>
    <source>
        <strain evidence="3">Soda lake</strain>
    </source>
</reference>
<feature type="compositionally biased region" description="Polar residues" evidence="1">
    <location>
        <begin position="227"/>
        <end position="256"/>
    </location>
</feature>
<proteinExistence type="predicted"/>
<sequence>MQELAVVAVCVMIGFFTVVLFGLGGAAYIYVHSSGSNKNSRPSTRTIKRVNVAKSKSPAPKPNPTNIHVHSHSQSVVHQEHNVNPLFPIPMPMEQLEPIPVRRLETIPVKVEPKIETIPVKVEPKIEIKPKTKAKTNPKSKPASDNMEVLLGKMVSLLETLPDRIKKENSIAMEKMVSQCNSISPSCPAIHPVDTIKPSVNTNEKLDIKPEDLVLEPAKDISEDIKSSQNISEDIKSSQNISEDIKSSQNVVAQSDQKPKND</sequence>
<evidence type="ECO:0000313" key="3">
    <source>
        <dbReference type="EMBL" id="QKU35788.1"/>
    </source>
</evidence>
<dbReference type="RefSeq" id="YP_010782470.1">
    <property type="nucleotide sequence ID" value="NC_075039.1"/>
</dbReference>
<keyword evidence="2" id="KW-1133">Transmembrane helix</keyword>
<reference evidence="3" key="2">
    <citation type="journal article" date="2018" name="Nat. Commun.">
        <title>Tailed giant Tupanvirus possesses the most complete translational apparatus of the known virosphere.</title>
        <authorList>
            <person name="Abrahao J."/>
            <person name="Silva L."/>
            <person name="Silva L.S."/>
            <person name="Khalil J.Y.B."/>
            <person name="Rodrigues R."/>
            <person name="Arantes T."/>
            <person name="Assis F."/>
            <person name="Boratto P."/>
            <person name="Andrade M."/>
            <person name="Kroon E.G."/>
            <person name="Ribeiro B."/>
            <person name="Bergier I."/>
            <person name="Seligmann H."/>
            <person name="Ghigo E."/>
            <person name="Colson P."/>
            <person name="Levasseur A."/>
            <person name="Kroemer G."/>
            <person name="Raoult D."/>
            <person name="La Scola B."/>
        </authorList>
    </citation>
    <scope>NUCLEOTIDE SEQUENCE [LARGE SCALE GENOMIC DNA]</scope>
    <source>
        <strain evidence="3">Soda lake</strain>
    </source>
</reference>